<reference evidence="2" key="1">
    <citation type="submission" date="2022-11" db="EMBL/GenBank/DDBJ databases">
        <title>Genome Resource of Sclerotinia nivalis Strain SnTB1, a Plant Pathogen Isolated from American Ginseng.</title>
        <authorList>
            <person name="Fan S."/>
        </authorList>
    </citation>
    <scope>NUCLEOTIDE SEQUENCE</scope>
    <source>
        <strain evidence="2">SnTB1</strain>
    </source>
</reference>
<proteinExistence type="predicted"/>
<evidence type="ECO:0008006" key="4">
    <source>
        <dbReference type="Google" id="ProtNLM"/>
    </source>
</evidence>
<sequence>MFCCIINLLLPPFMGAIQREGCDIILCGDYLFPICDCAWIVHHNHTCKPKKKIGEEEIACSRKMKHSSRCCDFPRNVISLHWLRSEVGLFLAFELCKLCGVCKRLPGLSMKVDLADPHRNRPAS</sequence>
<comment type="caution">
    <text evidence="2">The sequence shown here is derived from an EMBL/GenBank/DDBJ whole genome shotgun (WGS) entry which is preliminary data.</text>
</comment>
<protein>
    <recommendedName>
        <fullName evidence="4">Secreted protein</fullName>
    </recommendedName>
</protein>
<gene>
    <name evidence="2" type="ORF">OCU04_005337</name>
</gene>
<accession>A0A9X0DL38</accession>
<evidence type="ECO:0000313" key="2">
    <source>
        <dbReference type="EMBL" id="KAJ8066255.1"/>
    </source>
</evidence>
<feature type="chain" id="PRO_5040788681" description="Secreted protein" evidence="1">
    <location>
        <begin position="17"/>
        <end position="124"/>
    </location>
</feature>
<evidence type="ECO:0000313" key="3">
    <source>
        <dbReference type="Proteomes" id="UP001152300"/>
    </source>
</evidence>
<name>A0A9X0DL38_9HELO</name>
<feature type="signal peptide" evidence="1">
    <location>
        <begin position="1"/>
        <end position="16"/>
    </location>
</feature>
<keyword evidence="1" id="KW-0732">Signal</keyword>
<dbReference type="Proteomes" id="UP001152300">
    <property type="component" value="Unassembled WGS sequence"/>
</dbReference>
<keyword evidence="3" id="KW-1185">Reference proteome</keyword>
<dbReference type="EMBL" id="JAPEIS010000005">
    <property type="protein sequence ID" value="KAJ8066255.1"/>
    <property type="molecule type" value="Genomic_DNA"/>
</dbReference>
<evidence type="ECO:0000256" key="1">
    <source>
        <dbReference type="SAM" id="SignalP"/>
    </source>
</evidence>
<organism evidence="2 3">
    <name type="scientific">Sclerotinia nivalis</name>
    <dbReference type="NCBI Taxonomy" id="352851"/>
    <lineage>
        <taxon>Eukaryota</taxon>
        <taxon>Fungi</taxon>
        <taxon>Dikarya</taxon>
        <taxon>Ascomycota</taxon>
        <taxon>Pezizomycotina</taxon>
        <taxon>Leotiomycetes</taxon>
        <taxon>Helotiales</taxon>
        <taxon>Sclerotiniaceae</taxon>
        <taxon>Sclerotinia</taxon>
    </lineage>
</organism>
<dbReference type="AlphaFoldDB" id="A0A9X0DL38"/>